<protein>
    <recommendedName>
        <fullName evidence="1">Helix-turn-helix domain-containing protein</fullName>
    </recommendedName>
</protein>
<feature type="domain" description="Helix-turn-helix" evidence="1">
    <location>
        <begin position="19"/>
        <end position="64"/>
    </location>
</feature>
<name>A0A7I7M6L4_9MYCO</name>
<keyword evidence="3" id="KW-1185">Reference proteome</keyword>
<evidence type="ECO:0000313" key="3">
    <source>
        <dbReference type="Proteomes" id="UP000466514"/>
    </source>
</evidence>
<reference evidence="2 3" key="1">
    <citation type="journal article" date="2019" name="Emerg. Microbes Infect.">
        <title>Comprehensive subspecies identification of 175 nontuberculous mycobacteria species based on 7547 genomic profiles.</title>
        <authorList>
            <person name="Matsumoto Y."/>
            <person name="Kinjo T."/>
            <person name="Motooka D."/>
            <person name="Nabeya D."/>
            <person name="Jung N."/>
            <person name="Uechi K."/>
            <person name="Horii T."/>
            <person name="Iida T."/>
            <person name="Fujita J."/>
            <person name="Nakamura S."/>
        </authorList>
    </citation>
    <scope>NUCLEOTIDE SEQUENCE [LARGE SCALE GENOMIC DNA]</scope>
    <source>
        <strain evidence="2 3">JCM 13323</strain>
    </source>
</reference>
<organism evidence="2 3">
    <name type="scientific">Mycolicibacterium psychrotolerans</name>
    <dbReference type="NCBI Taxonomy" id="216929"/>
    <lineage>
        <taxon>Bacteria</taxon>
        <taxon>Bacillati</taxon>
        <taxon>Actinomycetota</taxon>
        <taxon>Actinomycetes</taxon>
        <taxon>Mycobacteriales</taxon>
        <taxon>Mycobacteriaceae</taxon>
        <taxon>Mycolicibacterium</taxon>
    </lineage>
</organism>
<dbReference type="EMBL" id="AP022574">
    <property type="protein sequence ID" value="BBX67815.1"/>
    <property type="molecule type" value="Genomic_DNA"/>
</dbReference>
<dbReference type="Pfam" id="PF12728">
    <property type="entry name" value="HTH_17"/>
    <property type="match status" value="1"/>
</dbReference>
<dbReference type="GO" id="GO:0003677">
    <property type="term" value="F:DNA binding"/>
    <property type="evidence" value="ECO:0007669"/>
    <property type="project" value="InterPro"/>
</dbReference>
<dbReference type="RefSeq" id="WP_246228904.1">
    <property type="nucleotide sequence ID" value="NZ_AP022574.1"/>
</dbReference>
<proteinExistence type="predicted"/>
<dbReference type="KEGG" id="mpsc:MPSYJ_12760"/>
<gene>
    <name evidence="2" type="ORF">MPSYJ_12760</name>
</gene>
<accession>A0A7I7M6L4</accession>
<dbReference type="AlphaFoldDB" id="A0A7I7M6L4"/>
<evidence type="ECO:0000259" key="1">
    <source>
        <dbReference type="Pfam" id="PF12728"/>
    </source>
</evidence>
<dbReference type="InterPro" id="IPR041657">
    <property type="entry name" value="HTH_17"/>
</dbReference>
<dbReference type="InterPro" id="IPR010093">
    <property type="entry name" value="SinI_DNA-bd"/>
</dbReference>
<dbReference type="Proteomes" id="UP000466514">
    <property type="component" value="Chromosome"/>
</dbReference>
<sequence>MTQGVKEQIDRLDSRLWPVEAVMDRLSVGRSTVFALIASRELRSVKVGRRRLISEAAVREYISRIDGDGAA</sequence>
<dbReference type="NCBIfam" id="TIGR01764">
    <property type="entry name" value="excise"/>
    <property type="match status" value="1"/>
</dbReference>
<evidence type="ECO:0000313" key="2">
    <source>
        <dbReference type="EMBL" id="BBX67815.1"/>
    </source>
</evidence>